<sequence length="152" mass="17620">MSSVIPLKVSYKREKFKCLLKTQDHADCTFICGDEKISAHRLILACSSPVFELMFFGQMAATEVELPDINPDDFRKMLEYIYTDYVDIGSVQTAWSLIYIGQKYFLGDLLELCVDFVKTNLTLVTYFYVRIFIRFGIITRIRLIDLEKNALS</sequence>
<dbReference type="Gene3D" id="3.30.710.10">
    <property type="entry name" value="Potassium Channel Kv1.1, Chain A"/>
    <property type="match status" value="1"/>
</dbReference>
<dbReference type="AlphaFoldDB" id="A0A0T6B2P8"/>
<proteinExistence type="predicted"/>
<comment type="caution">
    <text evidence="2">The sequence shown here is derived from an EMBL/GenBank/DDBJ whole genome shotgun (WGS) entry which is preliminary data.</text>
</comment>
<dbReference type="SUPFAM" id="SSF54695">
    <property type="entry name" value="POZ domain"/>
    <property type="match status" value="1"/>
</dbReference>
<dbReference type="InterPro" id="IPR000210">
    <property type="entry name" value="BTB/POZ_dom"/>
</dbReference>
<dbReference type="EMBL" id="LJIG01016090">
    <property type="protein sequence ID" value="KRT81644.1"/>
    <property type="molecule type" value="Genomic_DNA"/>
</dbReference>
<evidence type="ECO:0000313" key="3">
    <source>
        <dbReference type="Proteomes" id="UP000051574"/>
    </source>
</evidence>
<dbReference type="GO" id="GO:0005829">
    <property type="term" value="C:cytosol"/>
    <property type="evidence" value="ECO:0007669"/>
    <property type="project" value="TreeGrafter"/>
</dbReference>
<dbReference type="PANTHER" id="PTHR45774">
    <property type="entry name" value="BTB/POZ DOMAIN-CONTAINING"/>
    <property type="match status" value="1"/>
</dbReference>
<reference evidence="2 3" key="1">
    <citation type="submission" date="2015-09" db="EMBL/GenBank/DDBJ databases">
        <title>Draft genome of the scarab beetle Oryctes borbonicus.</title>
        <authorList>
            <person name="Meyer J.M."/>
            <person name="Markov G.V."/>
            <person name="Baskaran P."/>
            <person name="Herrmann M."/>
            <person name="Sommer R.J."/>
            <person name="Roedelsperger C."/>
        </authorList>
    </citation>
    <scope>NUCLEOTIDE SEQUENCE [LARGE SCALE GENOMIC DNA]</scope>
    <source>
        <strain evidence="2">OB123</strain>
        <tissue evidence="2">Whole animal</tissue>
    </source>
</reference>
<dbReference type="Pfam" id="PF00651">
    <property type="entry name" value="BTB"/>
    <property type="match status" value="1"/>
</dbReference>
<protein>
    <submittedName>
        <fullName evidence="2">BTB domain-containing protein</fullName>
    </submittedName>
</protein>
<gene>
    <name evidence="2" type="ORF">AMK59_5015</name>
</gene>
<feature type="domain" description="BTB" evidence="1">
    <location>
        <begin position="26"/>
        <end position="90"/>
    </location>
</feature>
<name>A0A0T6B2P8_9SCAR</name>
<accession>A0A0T6B2P8</accession>
<dbReference type="GO" id="GO:0022008">
    <property type="term" value="P:neurogenesis"/>
    <property type="evidence" value="ECO:0007669"/>
    <property type="project" value="TreeGrafter"/>
</dbReference>
<dbReference type="PANTHER" id="PTHR45774:SF3">
    <property type="entry name" value="BTB (POZ) DOMAIN-CONTAINING 2B-RELATED"/>
    <property type="match status" value="1"/>
</dbReference>
<organism evidence="2 3">
    <name type="scientific">Oryctes borbonicus</name>
    <dbReference type="NCBI Taxonomy" id="1629725"/>
    <lineage>
        <taxon>Eukaryota</taxon>
        <taxon>Metazoa</taxon>
        <taxon>Ecdysozoa</taxon>
        <taxon>Arthropoda</taxon>
        <taxon>Hexapoda</taxon>
        <taxon>Insecta</taxon>
        <taxon>Pterygota</taxon>
        <taxon>Neoptera</taxon>
        <taxon>Endopterygota</taxon>
        <taxon>Coleoptera</taxon>
        <taxon>Polyphaga</taxon>
        <taxon>Scarabaeiformia</taxon>
        <taxon>Scarabaeidae</taxon>
        <taxon>Dynastinae</taxon>
        <taxon>Oryctes</taxon>
    </lineage>
</organism>
<keyword evidence="3" id="KW-1185">Reference proteome</keyword>
<evidence type="ECO:0000313" key="2">
    <source>
        <dbReference type="EMBL" id="KRT81644.1"/>
    </source>
</evidence>
<evidence type="ECO:0000259" key="1">
    <source>
        <dbReference type="PROSITE" id="PS50097"/>
    </source>
</evidence>
<dbReference type="SMART" id="SM00225">
    <property type="entry name" value="BTB"/>
    <property type="match status" value="1"/>
</dbReference>
<dbReference type="InterPro" id="IPR011333">
    <property type="entry name" value="SKP1/BTB/POZ_sf"/>
</dbReference>
<dbReference type="PROSITE" id="PS50097">
    <property type="entry name" value="BTB"/>
    <property type="match status" value="1"/>
</dbReference>
<dbReference type="Proteomes" id="UP000051574">
    <property type="component" value="Unassembled WGS sequence"/>
</dbReference>
<dbReference type="OrthoDB" id="624345at2759"/>